<feature type="transmembrane region" description="Helical" evidence="4">
    <location>
        <begin position="20"/>
        <end position="45"/>
    </location>
</feature>
<dbReference type="AlphaFoldDB" id="A0A329R4G4"/>
<evidence type="ECO:0000256" key="1">
    <source>
        <dbReference type="ARBA" id="ARBA00022801"/>
    </source>
</evidence>
<dbReference type="GO" id="GO:0016787">
    <property type="term" value="F:hydrolase activity"/>
    <property type="evidence" value="ECO:0007669"/>
    <property type="project" value="UniProtKB-KW"/>
</dbReference>
<keyword evidence="4" id="KW-1133">Transmembrane helix</keyword>
<evidence type="ECO:0000313" key="5">
    <source>
        <dbReference type="EMBL" id="RAW17988.1"/>
    </source>
</evidence>
<dbReference type="NCBIfam" id="NF033747">
    <property type="entry name" value="class_E_sortase"/>
    <property type="match status" value="1"/>
</dbReference>
<feature type="active site" description="Acyl-thioester intermediate" evidence="2">
    <location>
        <position position="215"/>
    </location>
</feature>
<dbReference type="InterPro" id="IPR023365">
    <property type="entry name" value="Sortase_dom-sf"/>
</dbReference>
<dbReference type="Gene3D" id="2.40.260.10">
    <property type="entry name" value="Sortase"/>
    <property type="match status" value="1"/>
</dbReference>
<accession>A0A329R4G4</accession>
<dbReference type="RefSeq" id="WP_112256944.1">
    <property type="nucleotide sequence ID" value="NZ_QMIG01000002.1"/>
</dbReference>
<dbReference type="InterPro" id="IPR053465">
    <property type="entry name" value="Sortase_Class_E"/>
</dbReference>
<feature type="active site" description="Proton donor/acceptor" evidence="2">
    <location>
        <position position="139"/>
    </location>
</feature>
<keyword evidence="1" id="KW-0378">Hydrolase</keyword>
<feature type="region of interest" description="Disordered" evidence="3">
    <location>
        <begin position="66"/>
        <end position="86"/>
    </location>
</feature>
<dbReference type="Pfam" id="PF04203">
    <property type="entry name" value="Sortase"/>
    <property type="match status" value="1"/>
</dbReference>
<keyword evidence="4" id="KW-0812">Transmembrane</keyword>
<evidence type="ECO:0000256" key="3">
    <source>
        <dbReference type="SAM" id="MobiDB-lite"/>
    </source>
</evidence>
<sequence length="237" mass="26284">MHRKARRGRRRAPKRSPVAVIAGVMGELLLTAGAIVLLFVVYTLWGTGLQTAAAQDDLREEFDLQIQSDDEDESEDESEEPGDLELGDAYGILRIPRFGEDWEWLVVEGVEDDDLRDGPGRYPDNAHAGELGNFAIAGHRSGHGEPFAPFPELHEGDIVEIETRTGIYQYELDSAPNGDPDGNRIEISDSWVVDPVPGEPSSTEPEEARLTLTTCWPRWGSSHRMYASGVLVSEEER</sequence>
<dbReference type="SUPFAM" id="SSF63817">
    <property type="entry name" value="Sortase"/>
    <property type="match status" value="1"/>
</dbReference>
<name>A0A329R4G4_9ACTN</name>
<reference evidence="5 6" key="1">
    <citation type="submission" date="2018-06" db="EMBL/GenBank/DDBJ databases">
        <title>Phytoactinopolyspora halophila sp. nov., a novel halophilic actinomycete isolated from a saline soil in China.</title>
        <authorList>
            <person name="Tang S.-K."/>
        </authorList>
    </citation>
    <scope>NUCLEOTIDE SEQUENCE [LARGE SCALE GENOMIC DNA]</scope>
    <source>
        <strain evidence="5 6">YIM 96934</strain>
    </source>
</reference>
<evidence type="ECO:0000313" key="6">
    <source>
        <dbReference type="Proteomes" id="UP000250462"/>
    </source>
</evidence>
<feature type="compositionally biased region" description="Acidic residues" evidence="3">
    <location>
        <begin position="68"/>
        <end position="86"/>
    </location>
</feature>
<dbReference type="Proteomes" id="UP000250462">
    <property type="component" value="Unassembled WGS sequence"/>
</dbReference>
<proteinExistence type="predicted"/>
<dbReference type="EMBL" id="QMIG01000002">
    <property type="protein sequence ID" value="RAW17988.1"/>
    <property type="molecule type" value="Genomic_DNA"/>
</dbReference>
<evidence type="ECO:0000256" key="4">
    <source>
        <dbReference type="SAM" id="Phobius"/>
    </source>
</evidence>
<dbReference type="OrthoDB" id="5242879at2"/>
<keyword evidence="4" id="KW-0472">Membrane</keyword>
<dbReference type="InterPro" id="IPR042003">
    <property type="entry name" value="Sortase_E"/>
</dbReference>
<comment type="caution">
    <text evidence="5">The sequence shown here is derived from an EMBL/GenBank/DDBJ whole genome shotgun (WGS) entry which is preliminary data.</text>
</comment>
<dbReference type="CDD" id="cd05830">
    <property type="entry name" value="Sortase_E"/>
    <property type="match status" value="1"/>
</dbReference>
<organism evidence="5 6">
    <name type="scientific">Phytoactinopolyspora halophila</name>
    <dbReference type="NCBI Taxonomy" id="1981511"/>
    <lineage>
        <taxon>Bacteria</taxon>
        <taxon>Bacillati</taxon>
        <taxon>Actinomycetota</taxon>
        <taxon>Actinomycetes</taxon>
        <taxon>Jiangellales</taxon>
        <taxon>Jiangellaceae</taxon>
        <taxon>Phytoactinopolyspora</taxon>
    </lineage>
</organism>
<keyword evidence="6" id="KW-1185">Reference proteome</keyword>
<protein>
    <submittedName>
        <fullName evidence="5">Class E sortase</fullName>
    </submittedName>
</protein>
<gene>
    <name evidence="5" type="ORF">DPM12_03880</name>
</gene>
<dbReference type="InterPro" id="IPR005754">
    <property type="entry name" value="Sortase"/>
</dbReference>
<evidence type="ECO:0000256" key="2">
    <source>
        <dbReference type="PIRSR" id="PIRSR605754-1"/>
    </source>
</evidence>